<keyword evidence="10" id="KW-1185">Reference proteome</keyword>
<evidence type="ECO:0000256" key="4">
    <source>
        <dbReference type="ARBA" id="ARBA00022741"/>
    </source>
</evidence>
<dbReference type="GO" id="GO:0008841">
    <property type="term" value="F:dihydrofolate synthase activity"/>
    <property type="evidence" value="ECO:0007669"/>
    <property type="project" value="UniProtKB-EC"/>
</dbReference>
<keyword evidence="4 7" id="KW-0547">Nucleotide-binding</keyword>
<dbReference type="GO" id="GO:0006730">
    <property type="term" value="P:one-carbon metabolic process"/>
    <property type="evidence" value="ECO:0007669"/>
    <property type="project" value="UniProtKB-KW"/>
</dbReference>
<dbReference type="Gene3D" id="3.40.1190.10">
    <property type="entry name" value="Mur-like, catalytic domain"/>
    <property type="match status" value="1"/>
</dbReference>
<comment type="pathway">
    <text evidence="7">Cofactor biosynthesis; tetrahydrofolylpolyglutamate biosynthesis.</text>
</comment>
<dbReference type="InterPro" id="IPR013221">
    <property type="entry name" value="Mur_ligase_cen"/>
</dbReference>
<evidence type="ECO:0000256" key="5">
    <source>
        <dbReference type="ARBA" id="ARBA00022840"/>
    </source>
</evidence>
<name>A0A8H7ZRA0_9FUNG</name>
<evidence type="ECO:0000259" key="8">
    <source>
        <dbReference type="Pfam" id="PF08245"/>
    </source>
</evidence>
<gene>
    <name evidence="9" type="ORF">BJ554DRAFT_1910</name>
</gene>
<dbReference type="PIRSF" id="PIRSF001563">
    <property type="entry name" value="Folylpolyglu_synth"/>
    <property type="match status" value="1"/>
</dbReference>
<protein>
    <recommendedName>
        <fullName evidence="7">Dihydrofolate synthetase</fullName>
        <ecNumber evidence="7">6.3.2.12</ecNumber>
    </recommendedName>
</protein>
<dbReference type="GO" id="GO:0005739">
    <property type="term" value="C:mitochondrion"/>
    <property type="evidence" value="ECO:0007669"/>
    <property type="project" value="TreeGrafter"/>
</dbReference>
<evidence type="ECO:0000313" key="9">
    <source>
        <dbReference type="EMBL" id="KAG5457962.1"/>
    </source>
</evidence>
<dbReference type="UniPathway" id="UPA00850"/>
<reference evidence="9 10" key="1">
    <citation type="journal article" name="Sci. Rep.">
        <title>Genome-scale phylogenetic analyses confirm Olpidium as the closest living zoosporic fungus to the non-flagellated, terrestrial fungi.</title>
        <authorList>
            <person name="Chang Y."/>
            <person name="Rochon D."/>
            <person name="Sekimoto S."/>
            <person name="Wang Y."/>
            <person name="Chovatia M."/>
            <person name="Sandor L."/>
            <person name="Salamov A."/>
            <person name="Grigoriev I.V."/>
            <person name="Stajich J.E."/>
            <person name="Spatafora J.W."/>
        </authorList>
    </citation>
    <scope>NUCLEOTIDE SEQUENCE [LARGE SCALE GENOMIC DNA]</scope>
    <source>
        <strain evidence="9">S191</strain>
    </source>
</reference>
<dbReference type="OrthoDB" id="5212574at2759"/>
<evidence type="ECO:0000256" key="1">
    <source>
        <dbReference type="ARBA" id="ARBA00008276"/>
    </source>
</evidence>
<keyword evidence="5 7" id="KW-0067">ATP-binding</keyword>
<comment type="similarity">
    <text evidence="1 7">Belongs to the folylpolyglutamate synthase family.</text>
</comment>
<dbReference type="GO" id="GO:0046872">
    <property type="term" value="F:metal ion binding"/>
    <property type="evidence" value="ECO:0007669"/>
    <property type="project" value="UniProtKB-KW"/>
</dbReference>
<dbReference type="NCBIfam" id="TIGR01499">
    <property type="entry name" value="folC"/>
    <property type="match status" value="1"/>
</dbReference>
<feature type="domain" description="Mur ligase central" evidence="8">
    <location>
        <begin position="27"/>
        <end position="170"/>
    </location>
</feature>
<proteinExistence type="inferred from homology"/>
<dbReference type="Proteomes" id="UP000673691">
    <property type="component" value="Unassembled WGS sequence"/>
</dbReference>
<keyword evidence="3" id="KW-0479">Metal-binding</keyword>
<evidence type="ECO:0000256" key="2">
    <source>
        <dbReference type="ARBA" id="ARBA00022598"/>
    </source>
</evidence>
<accession>A0A8H7ZRA0</accession>
<dbReference type="SUPFAM" id="SSF53623">
    <property type="entry name" value="MurD-like peptide ligases, catalytic domain"/>
    <property type="match status" value="1"/>
</dbReference>
<dbReference type="Pfam" id="PF08245">
    <property type="entry name" value="Mur_ligase_M"/>
    <property type="match status" value="1"/>
</dbReference>
<evidence type="ECO:0000256" key="6">
    <source>
        <dbReference type="ARBA" id="ARBA00022842"/>
    </source>
</evidence>
<dbReference type="GO" id="GO:0005524">
    <property type="term" value="F:ATP binding"/>
    <property type="evidence" value="ECO:0007669"/>
    <property type="project" value="UniProtKB-KW"/>
</dbReference>
<comment type="caution">
    <text evidence="9">The sequence shown here is derived from an EMBL/GenBank/DDBJ whole genome shotgun (WGS) entry which is preliminary data.</text>
</comment>
<keyword evidence="7" id="KW-0554">One-carbon metabolism</keyword>
<dbReference type="Gene3D" id="3.90.190.20">
    <property type="entry name" value="Mur ligase, C-terminal domain"/>
    <property type="match status" value="1"/>
</dbReference>
<dbReference type="GO" id="GO:0005829">
    <property type="term" value="C:cytosol"/>
    <property type="evidence" value="ECO:0007669"/>
    <property type="project" value="TreeGrafter"/>
</dbReference>
<dbReference type="SUPFAM" id="SSF53244">
    <property type="entry name" value="MurD-like peptide ligases, peptide-binding domain"/>
    <property type="match status" value="1"/>
</dbReference>
<dbReference type="GO" id="GO:0004326">
    <property type="term" value="F:tetrahydrofolylpolyglutamate synthase activity"/>
    <property type="evidence" value="ECO:0007669"/>
    <property type="project" value="InterPro"/>
</dbReference>
<evidence type="ECO:0000256" key="7">
    <source>
        <dbReference type="PIRNR" id="PIRNR001563"/>
    </source>
</evidence>
<dbReference type="InterPro" id="IPR001645">
    <property type="entry name" value="Folylpolyglutamate_synth"/>
</dbReference>
<dbReference type="InterPro" id="IPR036565">
    <property type="entry name" value="Mur-like_cat_sf"/>
</dbReference>
<dbReference type="EMBL" id="JAEFCI010009199">
    <property type="protein sequence ID" value="KAG5457962.1"/>
    <property type="molecule type" value="Genomic_DNA"/>
</dbReference>
<organism evidence="9 10">
    <name type="scientific">Olpidium bornovanus</name>
    <dbReference type="NCBI Taxonomy" id="278681"/>
    <lineage>
        <taxon>Eukaryota</taxon>
        <taxon>Fungi</taxon>
        <taxon>Fungi incertae sedis</taxon>
        <taxon>Olpidiomycota</taxon>
        <taxon>Olpidiomycotina</taxon>
        <taxon>Olpidiomycetes</taxon>
        <taxon>Olpidiales</taxon>
        <taxon>Olpidiaceae</taxon>
        <taxon>Olpidium</taxon>
    </lineage>
</organism>
<dbReference type="AlphaFoldDB" id="A0A8H7ZRA0"/>
<dbReference type="EC" id="6.3.2.12" evidence="7"/>
<comment type="catalytic activity">
    <reaction evidence="7">
        <text>7,8-dihydropteroate + L-glutamate + ATP = 7,8-dihydrofolate + ADP + phosphate + H(+)</text>
        <dbReference type="Rhea" id="RHEA:23584"/>
        <dbReference type="ChEBI" id="CHEBI:15378"/>
        <dbReference type="ChEBI" id="CHEBI:17839"/>
        <dbReference type="ChEBI" id="CHEBI:29985"/>
        <dbReference type="ChEBI" id="CHEBI:30616"/>
        <dbReference type="ChEBI" id="CHEBI:43474"/>
        <dbReference type="ChEBI" id="CHEBI:57451"/>
        <dbReference type="ChEBI" id="CHEBI:456216"/>
        <dbReference type="EC" id="6.3.2.12"/>
    </reaction>
</comment>
<evidence type="ECO:0000256" key="3">
    <source>
        <dbReference type="ARBA" id="ARBA00022723"/>
    </source>
</evidence>
<keyword evidence="6" id="KW-0460">Magnesium</keyword>
<dbReference type="InterPro" id="IPR036615">
    <property type="entry name" value="Mur_ligase_C_dom_sf"/>
</dbReference>
<evidence type="ECO:0000313" key="10">
    <source>
        <dbReference type="Proteomes" id="UP000673691"/>
    </source>
</evidence>
<sequence length="445" mass="47244">MDLQVHRVRAALARLGDPHDSVPAVHVAGTNGKGSVCAFVAACLRAAGLRVGRYVSPHLFEQRDSVLLEDNLPPSPDSWLAALQRARAASQELTEFERATVAAFVLFAERTLDVAVVEVGLGGLGDATNVFSRPLVTAVTSIGLDHTALLGSTVREIARQKAGIFKAGSPVVIGPQPERDALDELVGQARSVAGTEPFLVQPAKAVSEEGNGDSGPAFSRMLETEILQDGQCPRQFRFRIGLRGDVQLENAATAVAVLQVLRCCHQGRFRSLTDAHILQGMSRARWPGRLDLIPSPVSPISDPILVDGAHNPPAAAALGCYLDATVRTQTSPNVRWILGISQGKDVSEILANLGVRSGDIVAAVSFSTPETMPWVKCVPPETVVDYVLRTNARGVACQSVASAMECVENARTELTSGPAVLCGSLYLAADFYRILVEKGSYGISA</sequence>
<dbReference type="PANTHER" id="PTHR11136:SF0">
    <property type="entry name" value="DIHYDROFOLATE SYNTHETASE-RELATED"/>
    <property type="match status" value="1"/>
</dbReference>
<keyword evidence="2 7" id="KW-0436">Ligase</keyword>
<dbReference type="PANTHER" id="PTHR11136">
    <property type="entry name" value="FOLYLPOLYGLUTAMATE SYNTHASE-RELATED"/>
    <property type="match status" value="1"/>
</dbReference>